<evidence type="ECO:0000313" key="10">
    <source>
        <dbReference type="Proteomes" id="UP001198565"/>
    </source>
</evidence>
<feature type="region of interest" description="Disordered" evidence="6">
    <location>
        <begin position="1"/>
        <end position="40"/>
    </location>
</feature>
<organism evidence="9 10">
    <name type="scientific">Streptantibioticus parmotrematis</name>
    <dbReference type="NCBI Taxonomy" id="2873249"/>
    <lineage>
        <taxon>Bacteria</taxon>
        <taxon>Bacillati</taxon>
        <taxon>Actinomycetota</taxon>
        <taxon>Actinomycetes</taxon>
        <taxon>Kitasatosporales</taxon>
        <taxon>Streptomycetaceae</taxon>
        <taxon>Streptantibioticus</taxon>
    </lineage>
</organism>
<evidence type="ECO:0000256" key="3">
    <source>
        <dbReference type="ARBA" id="ARBA00022748"/>
    </source>
</evidence>
<accession>A0ABS7QZF1</accession>
<name>A0ABS7QZF1_9ACTN</name>
<evidence type="ECO:0000256" key="7">
    <source>
        <dbReference type="SAM" id="Phobius"/>
    </source>
</evidence>
<keyword evidence="4 7" id="KW-1133">Transmembrane helix</keyword>
<evidence type="ECO:0000259" key="8">
    <source>
        <dbReference type="Pfam" id="PF05140"/>
    </source>
</evidence>
<evidence type="ECO:0000256" key="4">
    <source>
        <dbReference type="ARBA" id="ARBA00022989"/>
    </source>
</evidence>
<dbReference type="InterPro" id="IPR007816">
    <property type="entry name" value="ResB-like_domain"/>
</dbReference>
<evidence type="ECO:0000313" key="9">
    <source>
        <dbReference type="EMBL" id="MBY8888597.1"/>
    </source>
</evidence>
<feature type="transmembrane region" description="Helical" evidence="7">
    <location>
        <begin position="117"/>
        <end position="136"/>
    </location>
</feature>
<dbReference type="RefSeq" id="WP_222981309.1">
    <property type="nucleotide sequence ID" value="NZ_JAINVZ010000026.1"/>
</dbReference>
<dbReference type="InterPro" id="IPR023494">
    <property type="entry name" value="Cyt_c_bgen_Ccs1/CcsB/ResB"/>
</dbReference>
<dbReference type="PANTHER" id="PTHR31566">
    <property type="entry name" value="CYTOCHROME C BIOGENESIS PROTEIN CCS1, CHLOROPLASTIC"/>
    <property type="match status" value="1"/>
</dbReference>
<evidence type="ECO:0000256" key="5">
    <source>
        <dbReference type="ARBA" id="ARBA00023136"/>
    </source>
</evidence>
<feature type="transmembrane region" description="Helical" evidence="7">
    <location>
        <begin position="63"/>
        <end position="81"/>
    </location>
</feature>
<evidence type="ECO:0000256" key="6">
    <source>
        <dbReference type="SAM" id="MobiDB-lite"/>
    </source>
</evidence>
<reference evidence="9 10" key="1">
    <citation type="submission" date="2021-08" db="EMBL/GenBank/DDBJ databases">
        <title>Streptomyces sp. PTM05 isolated from lichen.</title>
        <authorList>
            <person name="Somphong A."/>
            <person name="Phongsopitanun W."/>
            <person name="Tanasupawat S."/>
        </authorList>
    </citation>
    <scope>NUCLEOTIDE SEQUENCE [LARGE SCALE GENOMIC DNA]</scope>
    <source>
        <strain evidence="9 10">Ptm05</strain>
    </source>
</reference>
<keyword evidence="10" id="KW-1185">Reference proteome</keyword>
<dbReference type="PANTHER" id="PTHR31566:SF0">
    <property type="entry name" value="CYTOCHROME C BIOGENESIS PROTEIN CCS1, CHLOROPLASTIC"/>
    <property type="match status" value="1"/>
</dbReference>
<keyword evidence="3" id="KW-0201">Cytochrome c-type biogenesis</keyword>
<comment type="subcellular location">
    <subcellularLocation>
        <location evidence="1">Membrane</location>
        <topology evidence="1">Multi-pass membrane protein</topology>
    </subcellularLocation>
</comment>
<comment type="caution">
    <text evidence="9">The sequence shown here is derived from an EMBL/GenBank/DDBJ whole genome shotgun (WGS) entry which is preliminary data.</text>
</comment>
<proteinExistence type="predicted"/>
<gene>
    <name evidence="9" type="ORF">K7472_27695</name>
</gene>
<dbReference type="Pfam" id="PF05140">
    <property type="entry name" value="ResB"/>
    <property type="match status" value="1"/>
</dbReference>
<evidence type="ECO:0000256" key="2">
    <source>
        <dbReference type="ARBA" id="ARBA00022692"/>
    </source>
</evidence>
<feature type="transmembrane region" description="Helical" evidence="7">
    <location>
        <begin position="488"/>
        <end position="506"/>
    </location>
</feature>
<feature type="transmembrane region" description="Helical" evidence="7">
    <location>
        <begin position="209"/>
        <end position="228"/>
    </location>
</feature>
<feature type="compositionally biased region" description="Low complexity" evidence="6">
    <location>
        <begin position="553"/>
        <end position="564"/>
    </location>
</feature>
<keyword evidence="5 7" id="KW-0472">Membrane</keyword>
<dbReference type="EMBL" id="JAINVZ010000026">
    <property type="protein sequence ID" value="MBY8888597.1"/>
    <property type="molecule type" value="Genomic_DNA"/>
</dbReference>
<dbReference type="Proteomes" id="UP001198565">
    <property type="component" value="Unassembled WGS sequence"/>
</dbReference>
<protein>
    <submittedName>
        <fullName evidence="9">Cytochrome c biogenesis protein ResB</fullName>
    </submittedName>
</protein>
<feature type="region of interest" description="Disordered" evidence="6">
    <location>
        <begin position="550"/>
        <end position="577"/>
    </location>
</feature>
<keyword evidence="2 7" id="KW-0812">Transmembrane</keyword>
<feature type="compositionally biased region" description="Low complexity" evidence="6">
    <location>
        <begin position="1"/>
        <end position="24"/>
    </location>
</feature>
<evidence type="ECO:0000256" key="1">
    <source>
        <dbReference type="ARBA" id="ARBA00004141"/>
    </source>
</evidence>
<sequence length="577" mass="61625">MSTTDTDAPDSGASDAAARALSTAPVEEAEPESGSGDGPAGGPRLGVLGWARWFWRQLTSMRVALILLFLLSLAAIPGSIIPQTSTNPVKVSDFLKSHSVLGPVYTKLGLFHVYSSVWFSAIYILLFVSLAGCILPRSWQFIGQLRGNPPRAPRKLDRMPAYATWVTDAAPDDVLTAARGTLRRRRYRVAPGEGSLAAEKGYLREAGNLVFHIALFGLLIAFAWGTLWKSDGTKLVVPGPAGGFTNNQTQYDDLSHGALFNPDDMAHFGLTLDDFHAAYQTSGPTKGTPTTFYADVTYFGADNKDHKTRIRVNDPLNIEGNKIYLTSHGYAMNVTVKDGKGNVAYSGPVPFLPEDGNLTSQGVIKVPDAVDSKGKPEQLGFAGLFTPTTTIDPVMGPQSTFPALKNPTLFLTAYYGDLGMDAGLPQNVYVLDTASKNLHQFTVGGQPLKMPMVVGDTLKLPNGAGSITLDGVSQWADFEIVHQPGIDLALGSALAMLVGLAASLFIQRRRIWVRALPGADGRTVVELAGLGRTESPKAAEELARLVDVVHAQAPSVPEEPASPSTTAPEDSSDKEHA</sequence>
<feature type="domain" description="ResB-like" evidence="8">
    <location>
        <begin position="61"/>
        <end position="542"/>
    </location>
</feature>